<keyword evidence="5 8" id="KW-1133">Transmembrane helix</keyword>
<protein>
    <submittedName>
        <fullName evidence="9">MFS transporter</fullName>
    </submittedName>
</protein>
<dbReference type="InterPro" id="IPR010290">
    <property type="entry name" value="TM_effector"/>
</dbReference>
<dbReference type="Proteomes" id="UP001501358">
    <property type="component" value="Unassembled WGS sequence"/>
</dbReference>
<keyword evidence="4 8" id="KW-0812">Transmembrane</keyword>
<feature type="transmembrane region" description="Helical" evidence="8">
    <location>
        <begin position="57"/>
        <end position="76"/>
    </location>
</feature>
<evidence type="ECO:0000256" key="8">
    <source>
        <dbReference type="SAM" id="Phobius"/>
    </source>
</evidence>
<name>A0ABP5ZK01_9ACTN</name>
<evidence type="ECO:0000256" key="6">
    <source>
        <dbReference type="ARBA" id="ARBA00023136"/>
    </source>
</evidence>
<dbReference type="InterPro" id="IPR036259">
    <property type="entry name" value="MFS_trans_sf"/>
</dbReference>
<evidence type="ECO:0000256" key="7">
    <source>
        <dbReference type="SAM" id="MobiDB-lite"/>
    </source>
</evidence>
<feature type="transmembrane region" description="Helical" evidence="8">
    <location>
        <begin position="413"/>
        <end position="433"/>
    </location>
</feature>
<evidence type="ECO:0000256" key="5">
    <source>
        <dbReference type="ARBA" id="ARBA00022989"/>
    </source>
</evidence>
<dbReference type="Pfam" id="PF05977">
    <property type="entry name" value="MFS_3"/>
    <property type="match status" value="1"/>
</dbReference>
<evidence type="ECO:0000256" key="4">
    <source>
        <dbReference type="ARBA" id="ARBA00022692"/>
    </source>
</evidence>
<comment type="subcellular location">
    <subcellularLocation>
        <location evidence="1">Cell inner membrane</location>
        <topology evidence="1">Multi-pass membrane protein</topology>
    </subcellularLocation>
</comment>
<keyword evidence="10" id="KW-1185">Reference proteome</keyword>
<evidence type="ECO:0000313" key="10">
    <source>
        <dbReference type="Proteomes" id="UP001501358"/>
    </source>
</evidence>
<proteinExistence type="predicted"/>
<evidence type="ECO:0000313" key="9">
    <source>
        <dbReference type="EMBL" id="GAA2497737.1"/>
    </source>
</evidence>
<comment type="caution">
    <text evidence="9">The sequence shown here is derived from an EMBL/GenBank/DDBJ whole genome shotgun (WGS) entry which is preliminary data.</text>
</comment>
<dbReference type="Gene3D" id="1.20.1250.20">
    <property type="entry name" value="MFS general substrate transporter like domains"/>
    <property type="match status" value="1"/>
</dbReference>
<dbReference type="EMBL" id="BAAATA010000024">
    <property type="protein sequence ID" value="GAA2497737.1"/>
    <property type="molecule type" value="Genomic_DNA"/>
</dbReference>
<feature type="transmembrane region" description="Helical" evidence="8">
    <location>
        <begin position="263"/>
        <end position="285"/>
    </location>
</feature>
<gene>
    <name evidence="9" type="ORF">GCM10010406_37800</name>
</gene>
<keyword evidence="3" id="KW-1003">Cell membrane</keyword>
<sequence>MCDGPAEGTPVEGTPVGEAPADGGAPDDDGPPPGSRSPLRGMLPDLSPLRSSREYRLLWSAGAVSVLGGFLTYVAVPLQVKEMTGSYLAVGLIAAAEIVPTIVFGLWGGALADSVDRRRLVLASELGLGLLSVMLLVNALLPEPMLWPLYLFVALLSALDGLQRPSLDALVPQVVAHDRLTAAAALNSLRWQIGAIVGPSLAGVLVATGGVETAYALDVVSFAVSLVLLLRLRTSPPPTGGEKPSLRRIAEGVRYARSRPELLGTYAVDAAAMFFAFPNTLFPFLADRLDAPWSLGLMYGAGAVGSMLVGMTSGWTSRVHRHGRAVAYGAAVWGLAVAAAGWTSNVWLVLLCLTAAGGADMVSGLFRSTLWNQTIPDELRGRLAGLELLSFTVGPQCGQVRAGTAASLVGVRASFWSGGLMCAASVGLLAAALPKLMSYDARTDEHAVRMRELRRERQEQP</sequence>
<feature type="transmembrane region" description="Helical" evidence="8">
    <location>
        <begin position="189"/>
        <end position="208"/>
    </location>
</feature>
<evidence type="ECO:0000256" key="2">
    <source>
        <dbReference type="ARBA" id="ARBA00022448"/>
    </source>
</evidence>
<dbReference type="CDD" id="cd06173">
    <property type="entry name" value="MFS_MefA_like"/>
    <property type="match status" value="1"/>
</dbReference>
<feature type="transmembrane region" description="Helical" evidence="8">
    <location>
        <begin position="88"/>
        <end position="108"/>
    </location>
</feature>
<evidence type="ECO:0000256" key="1">
    <source>
        <dbReference type="ARBA" id="ARBA00004429"/>
    </source>
</evidence>
<dbReference type="PANTHER" id="PTHR23513:SF9">
    <property type="entry name" value="ENTEROBACTIN EXPORTER ENTS"/>
    <property type="match status" value="1"/>
</dbReference>
<feature type="transmembrane region" description="Helical" evidence="8">
    <location>
        <begin position="327"/>
        <end position="356"/>
    </location>
</feature>
<feature type="transmembrane region" description="Helical" evidence="8">
    <location>
        <begin position="120"/>
        <end position="139"/>
    </location>
</feature>
<dbReference type="SUPFAM" id="SSF103473">
    <property type="entry name" value="MFS general substrate transporter"/>
    <property type="match status" value="1"/>
</dbReference>
<feature type="region of interest" description="Disordered" evidence="7">
    <location>
        <begin position="1"/>
        <end position="45"/>
    </location>
</feature>
<accession>A0ABP5ZK01</accession>
<keyword evidence="2" id="KW-0813">Transport</keyword>
<feature type="transmembrane region" description="Helical" evidence="8">
    <location>
        <begin position="297"/>
        <end position="315"/>
    </location>
</feature>
<dbReference type="PANTHER" id="PTHR23513">
    <property type="entry name" value="INTEGRAL MEMBRANE EFFLUX PROTEIN-RELATED"/>
    <property type="match status" value="1"/>
</dbReference>
<organism evidence="9 10">
    <name type="scientific">Streptomyces thermolineatus</name>
    <dbReference type="NCBI Taxonomy" id="44033"/>
    <lineage>
        <taxon>Bacteria</taxon>
        <taxon>Bacillati</taxon>
        <taxon>Actinomycetota</taxon>
        <taxon>Actinomycetes</taxon>
        <taxon>Kitasatosporales</taxon>
        <taxon>Streptomycetaceae</taxon>
        <taxon>Streptomyces</taxon>
    </lineage>
</organism>
<evidence type="ECO:0000256" key="3">
    <source>
        <dbReference type="ARBA" id="ARBA00022475"/>
    </source>
</evidence>
<keyword evidence="6 8" id="KW-0472">Membrane</keyword>
<reference evidence="10" key="1">
    <citation type="journal article" date="2019" name="Int. J. Syst. Evol. Microbiol.">
        <title>The Global Catalogue of Microorganisms (GCM) 10K type strain sequencing project: providing services to taxonomists for standard genome sequencing and annotation.</title>
        <authorList>
            <consortium name="The Broad Institute Genomics Platform"/>
            <consortium name="The Broad Institute Genome Sequencing Center for Infectious Disease"/>
            <person name="Wu L."/>
            <person name="Ma J."/>
        </authorList>
    </citation>
    <scope>NUCLEOTIDE SEQUENCE [LARGE SCALE GENOMIC DNA]</scope>
    <source>
        <strain evidence="10">JCM 6307</strain>
    </source>
</reference>